<dbReference type="Proteomes" id="UP000499080">
    <property type="component" value="Unassembled WGS sequence"/>
</dbReference>
<evidence type="ECO:0000313" key="1">
    <source>
        <dbReference type="EMBL" id="GBM02567.1"/>
    </source>
</evidence>
<dbReference type="GO" id="GO:0003676">
    <property type="term" value="F:nucleic acid binding"/>
    <property type="evidence" value="ECO:0007669"/>
    <property type="project" value="InterPro"/>
</dbReference>
<dbReference type="PANTHER" id="PTHR47326:SF1">
    <property type="entry name" value="HTH PSQ-TYPE DOMAIN-CONTAINING PROTEIN"/>
    <property type="match status" value="1"/>
</dbReference>
<comment type="caution">
    <text evidence="1">The sequence shown here is derived from an EMBL/GenBank/DDBJ whole genome shotgun (WGS) entry which is preliminary data.</text>
</comment>
<reference evidence="1 2" key="1">
    <citation type="journal article" date="2019" name="Sci. Rep.">
        <title>Orb-weaving spider Araneus ventricosus genome elucidates the spidroin gene catalogue.</title>
        <authorList>
            <person name="Kono N."/>
            <person name="Nakamura H."/>
            <person name="Ohtoshi R."/>
            <person name="Moran D.A.P."/>
            <person name="Shinohara A."/>
            <person name="Yoshida Y."/>
            <person name="Fujiwara M."/>
            <person name="Mori M."/>
            <person name="Tomita M."/>
            <person name="Arakawa K."/>
        </authorList>
    </citation>
    <scope>NUCLEOTIDE SEQUENCE [LARGE SCALE GENOMIC DNA]</scope>
</reference>
<dbReference type="InterPro" id="IPR036397">
    <property type="entry name" value="RNaseH_sf"/>
</dbReference>
<dbReference type="PANTHER" id="PTHR47326">
    <property type="entry name" value="TRANSPOSABLE ELEMENT TC3 TRANSPOSASE-LIKE PROTEIN"/>
    <property type="match status" value="1"/>
</dbReference>
<dbReference type="Gene3D" id="3.30.420.10">
    <property type="entry name" value="Ribonuclease H-like superfamily/Ribonuclease H"/>
    <property type="match status" value="1"/>
</dbReference>
<proteinExistence type="predicted"/>
<organism evidence="1 2">
    <name type="scientific">Araneus ventricosus</name>
    <name type="common">Orbweaver spider</name>
    <name type="synonym">Epeira ventricosa</name>
    <dbReference type="NCBI Taxonomy" id="182803"/>
    <lineage>
        <taxon>Eukaryota</taxon>
        <taxon>Metazoa</taxon>
        <taxon>Ecdysozoa</taxon>
        <taxon>Arthropoda</taxon>
        <taxon>Chelicerata</taxon>
        <taxon>Arachnida</taxon>
        <taxon>Araneae</taxon>
        <taxon>Araneomorphae</taxon>
        <taxon>Entelegynae</taxon>
        <taxon>Araneoidea</taxon>
        <taxon>Araneidae</taxon>
        <taxon>Araneus</taxon>
    </lineage>
</organism>
<dbReference type="EMBL" id="BGPR01000181">
    <property type="protein sequence ID" value="GBM02567.1"/>
    <property type="molecule type" value="Genomic_DNA"/>
</dbReference>
<gene>
    <name evidence="1" type="ORF">AVEN_178497_1</name>
</gene>
<accession>A0A4Y2CFP7</accession>
<dbReference type="AlphaFoldDB" id="A0A4Y2CFP7"/>
<evidence type="ECO:0000313" key="2">
    <source>
        <dbReference type="Proteomes" id="UP000499080"/>
    </source>
</evidence>
<name>A0A4Y2CFP7_ARAVE</name>
<keyword evidence="2" id="KW-1185">Reference proteome</keyword>
<evidence type="ECO:0008006" key="3">
    <source>
        <dbReference type="Google" id="ProtNLM"/>
    </source>
</evidence>
<sequence length="232" mass="27207">MSYFSAHHADVQEKALLVELFYLNQQNSVAAIKEFRRMKQIGRRPMSPCVLRKMIQKFETTWHSSRTGTQRFVQLLQLSSLLEWWLTSLGHGTFCGVTKPTACSATGQRYRDMLRDFVIPQPQQRGGLQDIIFKQDSDPPHIDRREKQLLRQHFTEARVISRHFQTAWPPLSPDITSCEFWLWGYLKDNIYRRRPASLPDLKDSIRRHFLDIPADSLRSAVKNMVLQCALHR</sequence>
<protein>
    <recommendedName>
        <fullName evidence="3">DUF4817 domain-containing protein</fullName>
    </recommendedName>
</protein>
<dbReference type="OrthoDB" id="7787442at2759"/>